<reference evidence="1" key="1">
    <citation type="journal article" date="2014" name="Front. Microbiol.">
        <title>High frequency of phylogenetically diverse reductive dehalogenase-homologous genes in deep subseafloor sedimentary metagenomes.</title>
        <authorList>
            <person name="Kawai M."/>
            <person name="Futagami T."/>
            <person name="Toyoda A."/>
            <person name="Takaki Y."/>
            <person name="Nishi S."/>
            <person name="Hori S."/>
            <person name="Arai W."/>
            <person name="Tsubouchi T."/>
            <person name="Morono Y."/>
            <person name="Uchiyama I."/>
            <person name="Ito T."/>
            <person name="Fujiyama A."/>
            <person name="Inagaki F."/>
            <person name="Takami H."/>
        </authorList>
    </citation>
    <scope>NUCLEOTIDE SEQUENCE</scope>
    <source>
        <strain evidence="1">Expedition CK06-06</strain>
    </source>
</reference>
<dbReference type="AlphaFoldDB" id="X1CD50"/>
<proteinExistence type="predicted"/>
<name>X1CD50_9ZZZZ</name>
<dbReference type="EMBL" id="BART01037057">
    <property type="protein sequence ID" value="GAH05502.1"/>
    <property type="molecule type" value="Genomic_DNA"/>
</dbReference>
<evidence type="ECO:0000313" key="1">
    <source>
        <dbReference type="EMBL" id="GAH05502.1"/>
    </source>
</evidence>
<sequence>MVLHQEWVSEGKSYLDISTVVNTRKQAEAIAIKNNQEAIFNLETKETISKNDFAKTKVARRQLLKQGHTLPRKLKMT</sequence>
<accession>X1CD50</accession>
<feature type="non-terminal residue" evidence="1">
    <location>
        <position position="77"/>
    </location>
</feature>
<protein>
    <submittedName>
        <fullName evidence="1">Uncharacterized protein</fullName>
    </submittedName>
</protein>
<comment type="caution">
    <text evidence="1">The sequence shown here is derived from an EMBL/GenBank/DDBJ whole genome shotgun (WGS) entry which is preliminary data.</text>
</comment>
<gene>
    <name evidence="1" type="ORF">S01H4_62189</name>
</gene>
<organism evidence="1">
    <name type="scientific">marine sediment metagenome</name>
    <dbReference type="NCBI Taxonomy" id="412755"/>
    <lineage>
        <taxon>unclassified sequences</taxon>
        <taxon>metagenomes</taxon>
        <taxon>ecological metagenomes</taxon>
    </lineage>
</organism>